<comment type="caution">
    <text evidence="1">The sequence shown here is derived from an EMBL/GenBank/DDBJ whole genome shotgun (WGS) entry which is preliminary data.</text>
</comment>
<dbReference type="EMBL" id="JBGMEK010000001">
    <property type="protein sequence ID" value="MFA0809541.1"/>
    <property type="molecule type" value="Genomic_DNA"/>
</dbReference>
<dbReference type="Proteomes" id="UP001569428">
    <property type="component" value="Unassembled WGS sequence"/>
</dbReference>
<proteinExistence type="predicted"/>
<evidence type="ECO:0000313" key="2">
    <source>
        <dbReference type="Proteomes" id="UP001569428"/>
    </source>
</evidence>
<evidence type="ECO:0008006" key="3">
    <source>
        <dbReference type="Google" id="ProtNLM"/>
    </source>
</evidence>
<evidence type="ECO:0000313" key="1">
    <source>
        <dbReference type="EMBL" id="MFA0809541.1"/>
    </source>
</evidence>
<gene>
    <name evidence="1" type="ORF">ACCI49_01295</name>
</gene>
<reference evidence="1 2" key="1">
    <citation type="submission" date="2024-08" db="EMBL/GenBank/DDBJ databases">
        <authorList>
            <person name="Ishaq N."/>
        </authorList>
    </citation>
    <scope>NUCLEOTIDE SEQUENCE [LARGE SCALE GENOMIC DNA]</scope>
    <source>
        <strain evidence="1 2">DSM 18651</strain>
    </source>
</reference>
<organism evidence="1 2">
    <name type="scientific">Microbulbifer epialgicus</name>
    <dbReference type="NCBI Taxonomy" id="393907"/>
    <lineage>
        <taxon>Bacteria</taxon>
        <taxon>Pseudomonadati</taxon>
        <taxon>Pseudomonadota</taxon>
        <taxon>Gammaproteobacteria</taxon>
        <taxon>Cellvibrionales</taxon>
        <taxon>Microbulbiferaceae</taxon>
        <taxon>Microbulbifer</taxon>
    </lineage>
</organism>
<name>A0ABV4NU97_9GAMM</name>
<dbReference type="RefSeq" id="WP_371837158.1">
    <property type="nucleotide sequence ID" value="NZ_JBGMEK010000001.1"/>
</dbReference>
<accession>A0ABV4NU97</accession>
<protein>
    <recommendedName>
        <fullName evidence="3">Nucleotidyl transferase AbiEii toxin, Type IV TA system</fullName>
    </recommendedName>
</protein>
<sequence length="184" mass="21543">MHLFSLSRRVPYIHNVIIRTGLASVPEIPALDKVGNNILLPPFVNEMVVMQEEDLRKLLLTHIPIFLHNSLVAKNFPTNTSLKNIFISSEKKMRRIKDNPWMKMLMELGKHGECPGDMEELEILLQEKTIFDRVALQISRAQWEDIVPKIIVNFTDWFVKNRVAVDKWYIHRLDEIETGIFQKI</sequence>
<keyword evidence="2" id="KW-1185">Reference proteome</keyword>